<dbReference type="PANTHER" id="PTHR38446:SF1">
    <property type="entry name" value="BLL0914 PROTEIN"/>
    <property type="match status" value="1"/>
</dbReference>
<dbReference type="PANTHER" id="PTHR38446">
    <property type="entry name" value="BLL0914 PROTEIN"/>
    <property type="match status" value="1"/>
</dbReference>
<organism evidence="2 3">
    <name type="scientific">Corynebacterium matruchotii</name>
    <dbReference type="NCBI Taxonomy" id="43768"/>
    <lineage>
        <taxon>Bacteria</taxon>
        <taxon>Bacillati</taxon>
        <taxon>Actinomycetota</taxon>
        <taxon>Actinomycetes</taxon>
        <taxon>Mycobacteriales</taxon>
        <taxon>Corynebacteriaceae</taxon>
        <taxon>Corynebacterium</taxon>
    </lineage>
</organism>
<dbReference type="AlphaFoldDB" id="A0A6H9XSY6"/>
<dbReference type="InterPro" id="IPR009732">
    <property type="entry name" value="DUF1304"/>
</dbReference>
<accession>A0A6H9XSY6</accession>
<name>A0A6H9XSY6_9CORY</name>
<evidence type="ECO:0000313" key="3">
    <source>
        <dbReference type="Proteomes" id="UP000249886"/>
    </source>
</evidence>
<keyword evidence="1" id="KW-0812">Transmembrane</keyword>
<proteinExistence type="predicted"/>
<comment type="caution">
    <text evidence="2">The sequence shown here is derived from an EMBL/GenBank/DDBJ whole genome shotgun (WGS) entry which is preliminary data.</text>
</comment>
<sequence length="124" mass="13252">MLMIIALMFISLAALLHVYIFYLEVFAWEKPAARKVFGEASVEELAITRFFAYNQGVYNLLLAIIAGIGVAMRNPALMLAGAGSMVVAAAALAFKSPKHRGAAMKQCVFAVIGVVCLVVSLQSA</sequence>
<reference evidence="2 3" key="1">
    <citation type="submission" date="2018-06" db="EMBL/GenBank/DDBJ databases">
        <authorList>
            <consortium name="Pathogen Informatics"/>
            <person name="Doyle S."/>
        </authorList>
    </citation>
    <scope>NUCLEOTIDE SEQUENCE [LARGE SCALE GENOMIC DNA]</scope>
    <source>
        <strain evidence="2 3">NCTC10254</strain>
    </source>
</reference>
<feature type="transmembrane region" description="Helical" evidence="1">
    <location>
        <begin position="6"/>
        <end position="29"/>
    </location>
</feature>
<feature type="transmembrane region" description="Helical" evidence="1">
    <location>
        <begin position="76"/>
        <end position="94"/>
    </location>
</feature>
<feature type="transmembrane region" description="Helical" evidence="1">
    <location>
        <begin position="50"/>
        <end position="70"/>
    </location>
</feature>
<dbReference type="Pfam" id="PF06993">
    <property type="entry name" value="DUF1304"/>
    <property type="match status" value="1"/>
</dbReference>
<gene>
    <name evidence="2" type="ORF">NCTC10254_00432</name>
</gene>
<feature type="transmembrane region" description="Helical" evidence="1">
    <location>
        <begin position="106"/>
        <end position="123"/>
    </location>
</feature>
<dbReference type="EMBL" id="UARK01000001">
    <property type="protein sequence ID" value="SPW24067.1"/>
    <property type="molecule type" value="Genomic_DNA"/>
</dbReference>
<protein>
    <submittedName>
        <fullName evidence="2">Hypothetical membrane protein</fullName>
    </submittedName>
</protein>
<keyword evidence="1" id="KW-1133">Transmembrane helix</keyword>
<evidence type="ECO:0000313" key="2">
    <source>
        <dbReference type="EMBL" id="SPW24067.1"/>
    </source>
</evidence>
<evidence type="ECO:0000256" key="1">
    <source>
        <dbReference type="SAM" id="Phobius"/>
    </source>
</evidence>
<dbReference type="Proteomes" id="UP000249886">
    <property type="component" value="Unassembled WGS sequence"/>
</dbReference>
<keyword evidence="1" id="KW-0472">Membrane</keyword>